<feature type="domain" description="NlpC/P60" evidence="5">
    <location>
        <begin position="106"/>
        <end position="238"/>
    </location>
</feature>
<proteinExistence type="inferred from homology"/>
<dbReference type="PANTHER" id="PTHR47053">
    <property type="entry name" value="MUREIN DD-ENDOPEPTIDASE MEPH-RELATED"/>
    <property type="match status" value="1"/>
</dbReference>
<name>A0ABW5NKC0_9SPHI</name>
<dbReference type="InterPro" id="IPR038765">
    <property type="entry name" value="Papain-like_cys_pep_sf"/>
</dbReference>
<dbReference type="Gene3D" id="3.90.1720.10">
    <property type="entry name" value="endopeptidase domain like (from Nostoc punctiforme)"/>
    <property type="match status" value="1"/>
</dbReference>
<dbReference type="Pfam" id="PF18348">
    <property type="entry name" value="SH3_16"/>
    <property type="match status" value="1"/>
</dbReference>
<comment type="caution">
    <text evidence="6">The sequence shown here is derived from an EMBL/GenBank/DDBJ whole genome shotgun (WGS) entry which is preliminary data.</text>
</comment>
<comment type="similarity">
    <text evidence="1">Belongs to the peptidase C40 family.</text>
</comment>
<protein>
    <submittedName>
        <fullName evidence="6">NlpC/P60 family protein</fullName>
    </submittedName>
</protein>
<dbReference type="EMBL" id="JBHUMA010000006">
    <property type="protein sequence ID" value="MFD2599571.1"/>
    <property type="molecule type" value="Genomic_DNA"/>
</dbReference>
<gene>
    <name evidence="6" type="ORF">ACFSQ3_11455</name>
</gene>
<dbReference type="InterPro" id="IPR041382">
    <property type="entry name" value="SH3_16"/>
</dbReference>
<sequence>MRSEPSHRGEQVSQLLFGEYFDILEERPEWLRIKVADPAYEGWIQRGQSSFLEESMNNFLIVDLADVEVEIDGGSSFPVLHGCVFPADGLLDLEGKSHKVNGKLRKPTADDFQQEWPKFVQYYLQTPYLWGGRSRFGIDCSGLAQLFYRHFGVSLARDASQQALQGETIDFLQEVKVGDLAFFDNEEGRITHVGIMLDSERIFHASAKVRIDRIDMTGIFQEETQKYTHRLRIIKRLISSTNS</sequence>
<dbReference type="InterPro" id="IPR051202">
    <property type="entry name" value="Peptidase_C40"/>
</dbReference>
<keyword evidence="7" id="KW-1185">Reference proteome</keyword>
<dbReference type="SUPFAM" id="SSF54001">
    <property type="entry name" value="Cysteine proteinases"/>
    <property type="match status" value="1"/>
</dbReference>
<evidence type="ECO:0000313" key="6">
    <source>
        <dbReference type="EMBL" id="MFD2599571.1"/>
    </source>
</evidence>
<dbReference type="PANTHER" id="PTHR47053:SF1">
    <property type="entry name" value="MUREIN DD-ENDOPEPTIDASE MEPH-RELATED"/>
    <property type="match status" value="1"/>
</dbReference>
<dbReference type="Pfam" id="PF00877">
    <property type="entry name" value="NLPC_P60"/>
    <property type="match status" value="1"/>
</dbReference>
<dbReference type="Proteomes" id="UP001597393">
    <property type="component" value="Unassembled WGS sequence"/>
</dbReference>
<dbReference type="InterPro" id="IPR000064">
    <property type="entry name" value="NLP_P60_dom"/>
</dbReference>
<dbReference type="PROSITE" id="PS51935">
    <property type="entry name" value="NLPC_P60"/>
    <property type="match status" value="1"/>
</dbReference>
<keyword evidence="2" id="KW-0645">Protease</keyword>
<evidence type="ECO:0000256" key="1">
    <source>
        <dbReference type="ARBA" id="ARBA00007074"/>
    </source>
</evidence>
<evidence type="ECO:0000313" key="7">
    <source>
        <dbReference type="Proteomes" id="UP001597393"/>
    </source>
</evidence>
<accession>A0ABW5NKC0</accession>
<keyword evidence="3" id="KW-0378">Hydrolase</keyword>
<evidence type="ECO:0000256" key="2">
    <source>
        <dbReference type="ARBA" id="ARBA00022670"/>
    </source>
</evidence>
<reference evidence="7" key="1">
    <citation type="journal article" date="2019" name="Int. J. Syst. Evol. Microbiol.">
        <title>The Global Catalogue of Microorganisms (GCM) 10K type strain sequencing project: providing services to taxonomists for standard genome sequencing and annotation.</title>
        <authorList>
            <consortium name="The Broad Institute Genomics Platform"/>
            <consortium name="The Broad Institute Genome Sequencing Center for Infectious Disease"/>
            <person name="Wu L."/>
            <person name="Ma J."/>
        </authorList>
    </citation>
    <scope>NUCLEOTIDE SEQUENCE [LARGE SCALE GENOMIC DNA]</scope>
    <source>
        <strain evidence="7">KCTC 42248</strain>
    </source>
</reference>
<evidence type="ECO:0000256" key="4">
    <source>
        <dbReference type="ARBA" id="ARBA00022807"/>
    </source>
</evidence>
<dbReference type="Gene3D" id="2.30.30.40">
    <property type="entry name" value="SH3 Domains"/>
    <property type="match status" value="1"/>
</dbReference>
<keyword evidence="4" id="KW-0788">Thiol protease</keyword>
<organism evidence="6 7">
    <name type="scientific">Sphingobacterium corticis</name>
    <dbReference type="NCBI Taxonomy" id="1812823"/>
    <lineage>
        <taxon>Bacteria</taxon>
        <taxon>Pseudomonadati</taxon>
        <taxon>Bacteroidota</taxon>
        <taxon>Sphingobacteriia</taxon>
        <taxon>Sphingobacteriales</taxon>
        <taxon>Sphingobacteriaceae</taxon>
        <taxon>Sphingobacterium</taxon>
    </lineage>
</organism>
<evidence type="ECO:0000259" key="5">
    <source>
        <dbReference type="PROSITE" id="PS51935"/>
    </source>
</evidence>
<dbReference type="RefSeq" id="WP_380869697.1">
    <property type="nucleotide sequence ID" value="NZ_JBHUMA010000006.1"/>
</dbReference>
<evidence type="ECO:0000256" key="3">
    <source>
        <dbReference type="ARBA" id="ARBA00022801"/>
    </source>
</evidence>